<proteinExistence type="predicted"/>
<evidence type="ECO:0000313" key="2">
    <source>
        <dbReference type="Proteomes" id="UP000007800"/>
    </source>
</evidence>
<evidence type="ECO:0000313" key="1">
    <source>
        <dbReference type="EMBL" id="EER01620.1"/>
    </source>
</evidence>
<protein>
    <submittedName>
        <fullName evidence="1">Uncharacterized protein</fullName>
    </submittedName>
</protein>
<dbReference type="EMBL" id="GG683853">
    <property type="protein sequence ID" value="EER01620.1"/>
    <property type="molecule type" value="Genomic_DNA"/>
</dbReference>
<dbReference type="Proteomes" id="UP000007800">
    <property type="component" value="Unassembled WGS sequence"/>
</dbReference>
<reference evidence="1 2" key="1">
    <citation type="submission" date="2008-07" db="EMBL/GenBank/DDBJ databases">
        <authorList>
            <person name="El-Sayed N."/>
            <person name="Caler E."/>
            <person name="Inman J."/>
            <person name="Amedeo P."/>
            <person name="Hass B."/>
            <person name="Wortman J."/>
        </authorList>
    </citation>
    <scope>NUCLEOTIDE SEQUENCE [LARGE SCALE GENOMIC DNA]</scope>
    <source>
        <strain evidence="2">ATCC 50983 / TXsc</strain>
    </source>
</reference>
<feature type="non-terminal residue" evidence="1">
    <location>
        <position position="1"/>
    </location>
</feature>
<dbReference type="InParanoid" id="C5LNR9"/>
<name>C5LNR9_PERM5</name>
<accession>C5LNR9</accession>
<organism evidence="2">
    <name type="scientific">Perkinsus marinus (strain ATCC 50983 / TXsc)</name>
    <dbReference type="NCBI Taxonomy" id="423536"/>
    <lineage>
        <taxon>Eukaryota</taxon>
        <taxon>Sar</taxon>
        <taxon>Alveolata</taxon>
        <taxon>Perkinsozoa</taxon>
        <taxon>Perkinsea</taxon>
        <taxon>Perkinsida</taxon>
        <taxon>Perkinsidae</taxon>
        <taxon>Perkinsus</taxon>
    </lineage>
</organism>
<sequence length="34" mass="3812">IYHTLLLDLTPPQLEKFAAKAETLARDDGKLKAM</sequence>
<dbReference type="GeneID" id="9040169"/>
<gene>
    <name evidence="1" type="ORF">Pmar_PMAR002614</name>
</gene>
<dbReference type="RefSeq" id="XP_002768902.1">
    <property type="nucleotide sequence ID" value="XM_002768856.1"/>
</dbReference>
<keyword evidence="2" id="KW-1185">Reference proteome</keyword>
<dbReference type="AlphaFoldDB" id="C5LNR9"/>